<dbReference type="PANTHER" id="PTHR48069">
    <property type="entry name" value="DIHYDROFOLATE REDUCTASE"/>
    <property type="match status" value="1"/>
</dbReference>
<dbReference type="NCBIfam" id="NF008037">
    <property type="entry name" value="PRK10769.1"/>
    <property type="match status" value="1"/>
</dbReference>
<dbReference type="RefSeq" id="WP_075473952.1">
    <property type="nucleotide sequence ID" value="NZ_CP011299.1"/>
</dbReference>
<name>A0A172WDA0_BUCSC</name>
<reference evidence="11 12" key="1">
    <citation type="submission" date="2015-04" db="EMBL/GenBank/DDBJ databases">
        <title>Buchnera aphidicola assembly.</title>
        <authorList>
            <person name="Zhang Y."/>
        </authorList>
    </citation>
    <scope>NUCLEOTIDE SEQUENCE [LARGE SCALE GENOMIC DNA]</scope>
    <source>
        <strain evidence="11 12">SC</strain>
    </source>
</reference>
<evidence type="ECO:0000313" key="12">
    <source>
        <dbReference type="Proteomes" id="UP000077654"/>
    </source>
</evidence>
<dbReference type="GO" id="GO:0006730">
    <property type="term" value="P:one-carbon metabolic process"/>
    <property type="evidence" value="ECO:0007669"/>
    <property type="project" value="UniProtKB-KW"/>
</dbReference>
<comment type="function">
    <text evidence="7 8">Key enzyme in folate metabolism. Catalyzes an essential reaction for de novo glycine and purine synthesis, and for DNA precursor synthesis.</text>
</comment>
<protein>
    <recommendedName>
        <fullName evidence="3 8">Dihydrofolate reductase</fullName>
        <ecNumber evidence="3 8">1.5.1.3</ecNumber>
    </recommendedName>
</protein>
<dbReference type="FunFam" id="3.40.430.10:FF:000001">
    <property type="entry name" value="Dihydrofolate reductase"/>
    <property type="match status" value="1"/>
</dbReference>
<evidence type="ECO:0000256" key="8">
    <source>
        <dbReference type="PIRNR" id="PIRNR000194"/>
    </source>
</evidence>
<dbReference type="GO" id="GO:0070401">
    <property type="term" value="F:NADP+ binding"/>
    <property type="evidence" value="ECO:0007669"/>
    <property type="project" value="UniProtKB-ARBA"/>
</dbReference>
<evidence type="ECO:0000256" key="4">
    <source>
        <dbReference type="ARBA" id="ARBA00022563"/>
    </source>
</evidence>
<dbReference type="CDD" id="cd00209">
    <property type="entry name" value="DHFR"/>
    <property type="match status" value="1"/>
</dbReference>
<dbReference type="SUPFAM" id="SSF53597">
    <property type="entry name" value="Dihydrofolate reductase-like"/>
    <property type="match status" value="1"/>
</dbReference>
<evidence type="ECO:0000256" key="1">
    <source>
        <dbReference type="ARBA" id="ARBA00004903"/>
    </source>
</evidence>
<proteinExistence type="inferred from homology"/>
<dbReference type="InterPro" id="IPR017925">
    <property type="entry name" value="DHFR_CS"/>
</dbReference>
<dbReference type="Proteomes" id="UP000077654">
    <property type="component" value="Chromosome"/>
</dbReference>
<dbReference type="UniPathway" id="UPA00077">
    <property type="reaction ID" value="UER00158"/>
</dbReference>
<dbReference type="GO" id="GO:0046655">
    <property type="term" value="P:folic acid metabolic process"/>
    <property type="evidence" value="ECO:0007669"/>
    <property type="project" value="TreeGrafter"/>
</dbReference>
<dbReference type="PROSITE" id="PS00075">
    <property type="entry name" value="DHFR_1"/>
    <property type="match status" value="1"/>
</dbReference>
<evidence type="ECO:0000256" key="6">
    <source>
        <dbReference type="ARBA" id="ARBA00023002"/>
    </source>
</evidence>
<keyword evidence="5 8" id="KW-0521">NADP</keyword>
<dbReference type="Gene3D" id="3.40.430.10">
    <property type="entry name" value="Dihydrofolate Reductase, subunit A"/>
    <property type="match status" value="1"/>
</dbReference>
<dbReference type="PROSITE" id="PS51330">
    <property type="entry name" value="DHFR_2"/>
    <property type="match status" value="1"/>
</dbReference>
<dbReference type="Pfam" id="PF00186">
    <property type="entry name" value="DHFR_1"/>
    <property type="match status" value="1"/>
</dbReference>
<dbReference type="PIRSF" id="PIRSF000194">
    <property type="entry name" value="DHFR"/>
    <property type="match status" value="1"/>
</dbReference>
<dbReference type="OrthoDB" id="9804315at2"/>
<gene>
    <name evidence="11" type="ORF">XW81_00670</name>
</gene>
<dbReference type="PATRIC" id="fig|118110.3.peg.128"/>
<organism evidence="11 12">
    <name type="scientific">Buchnera aphidicola subsp. Schlechtendalia chinensis</name>
    <dbReference type="NCBI Taxonomy" id="118110"/>
    <lineage>
        <taxon>Bacteria</taxon>
        <taxon>Pseudomonadati</taxon>
        <taxon>Pseudomonadota</taxon>
        <taxon>Gammaproteobacteria</taxon>
        <taxon>Enterobacterales</taxon>
        <taxon>Erwiniaceae</taxon>
        <taxon>Buchnera</taxon>
    </lineage>
</organism>
<evidence type="ECO:0000256" key="2">
    <source>
        <dbReference type="ARBA" id="ARBA00009539"/>
    </source>
</evidence>
<dbReference type="GO" id="GO:0004146">
    <property type="term" value="F:dihydrofolate reductase activity"/>
    <property type="evidence" value="ECO:0007669"/>
    <property type="project" value="UniProtKB-EC"/>
</dbReference>
<dbReference type="GO" id="GO:0046452">
    <property type="term" value="P:dihydrofolate metabolic process"/>
    <property type="evidence" value="ECO:0007669"/>
    <property type="project" value="TreeGrafter"/>
</dbReference>
<evidence type="ECO:0000259" key="10">
    <source>
        <dbReference type="PROSITE" id="PS51330"/>
    </source>
</evidence>
<dbReference type="InterPro" id="IPR001796">
    <property type="entry name" value="DHFR_dom"/>
</dbReference>
<dbReference type="InterPro" id="IPR024072">
    <property type="entry name" value="DHFR-like_dom_sf"/>
</dbReference>
<dbReference type="EMBL" id="CP011299">
    <property type="protein sequence ID" value="ANF16942.1"/>
    <property type="molecule type" value="Genomic_DNA"/>
</dbReference>
<dbReference type="EC" id="1.5.1.3" evidence="3 8"/>
<evidence type="ECO:0000256" key="5">
    <source>
        <dbReference type="ARBA" id="ARBA00022857"/>
    </source>
</evidence>
<dbReference type="PRINTS" id="PR00070">
    <property type="entry name" value="DHFR"/>
</dbReference>
<evidence type="ECO:0000256" key="3">
    <source>
        <dbReference type="ARBA" id="ARBA00012856"/>
    </source>
</evidence>
<evidence type="ECO:0000313" key="11">
    <source>
        <dbReference type="EMBL" id="ANF16942.1"/>
    </source>
</evidence>
<dbReference type="STRING" id="118110.XW81_00670"/>
<keyword evidence="4 8" id="KW-0554">One-carbon metabolism</keyword>
<comment type="catalytic activity">
    <reaction evidence="8">
        <text>(6S)-5,6,7,8-tetrahydrofolate + NADP(+) = 7,8-dihydrofolate + NADPH + H(+)</text>
        <dbReference type="Rhea" id="RHEA:15009"/>
        <dbReference type="ChEBI" id="CHEBI:15378"/>
        <dbReference type="ChEBI" id="CHEBI:57451"/>
        <dbReference type="ChEBI" id="CHEBI:57453"/>
        <dbReference type="ChEBI" id="CHEBI:57783"/>
        <dbReference type="ChEBI" id="CHEBI:58349"/>
        <dbReference type="EC" id="1.5.1.3"/>
    </reaction>
</comment>
<comment type="pathway">
    <text evidence="1 8">Cofactor biosynthesis; tetrahydrofolate biosynthesis; 5,6,7,8-tetrahydrofolate from 7,8-dihydrofolate: step 1/1.</text>
</comment>
<sequence>MNISIIAAISENLVIGNNNSIPWNLPKDLKWFKEKTINKSIIMGRLTWDTIKHELPMRQNIILTRKFIKNYNNVYFANSIQNAIKLAKNKKEIMIIGGGQLYSQMLSYANKLYLTKIKINIKGDTYFPKYQHIKWNKIFLENHEINEKNKYNFQFQILERSE</sequence>
<dbReference type="GO" id="GO:0046654">
    <property type="term" value="P:tetrahydrofolate biosynthetic process"/>
    <property type="evidence" value="ECO:0007669"/>
    <property type="project" value="UniProtKB-UniPathway"/>
</dbReference>
<feature type="domain" description="DHFR" evidence="10">
    <location>
        <begin position="2"/>
        <end position="160"/>
    </location>
</feature>
<dbReference type="InterPro" id="IPR012259">
    <property type="entry name" value="DHFR"/>
</dbReference>
<dbReference type="AlphaFoldDB" id="A0A172WDA0"/>
<evidence type="ECO:0000256" key="9">
    <source>
        <dbReference type="RuleBase" id="RU004474"/>
    </source>
</evidence>
<dbReference type="GO" id="GO:0005829">
    <property type="term" value="C:cytosol"/>
    <property type="evidence" value="ECO:0007669"/>
    <property type="project" value="TreeGrafter"/>
</dbReference>
<comment type="similarity">
    <text evidence="2 8 9">Belongs to the dihydrofolate reductase family.</text>
</comment>
<dbReference type="PANTHER" id="PTHR48069:SF3">
    <property type="entry name" value="DIHYDROFOLATE REDUCTASE"/>
    <property type="match status" value="1"/>
</dbReference>
<accession>A0A172WDA0</accession>
<evidence type="ECO:0000256" key="7">
    <source>
        <dbReference type="ARBA" id="ARBA00025067"/>
    </source>
</evidence>
<keyword evidence="6 8" id="KW-0560">Oxidoreductase</keyword>
<keyword evidence="12" id="KW-1185">Reference proteome</keyword>